<reference evidence="2 3" key="1">
    <citation type="submission" date="2019-09" db="EMBL/GenBank/DDBJ databases">
        <authorList>
            <person name="Vacheron J."/>
            <person name="Dubost A."/>
            <person name="Prigent-Combaret C."/>
            <person name="Muller D."/>
        </authorList>
    </citation>
    <scope>NUCLEOTIDE SEQUENCE [LARGE SCALE GENOMIC DNA]</scope>
    <source>
        <strain evidence="2 3">JV497</strain>
    </source>
</reference>
<dbReference type="EMBL" id="VWPC01000011">
    <property type="protein sequence ID" value="KAA5842098.1"/>
    <property type="molecule type" value="Genomic_DNA"/>
</dbReference>
<dbReference type="RefSeq" id="WP_150050729.1">
    <property type="nucleotide sequence ID" value="NZ_VWPC01000011.1"/>
</dbReference>
<protein>
    <submittedName>
        <fullName evidence="2">Uncharacterized protein</fullName>
    </submittedName>
</protein>
<dbReference type="AlphaFoldDB" id="A0AB34C5L5"/>
<keyword evidence="1" id="KW-0812">Transmembrane</keyword>
<name>A0AB34C5L5_9PSED</name>
<feature type="transmembrane region" description="Helical" evidence="1">
    <location>
        <begin position="119"/>
        <end position="139"/>
    </location>
</feature>
<keyword evidence="1" id="KW-0472">Membrane</keyword>
<sequence>MSSITENLKDPSWWFSAFFIAIIASVIAGFAKDRIGLLAATLSSSMKLRQEKRLIAKQAQIEQLVGNETLLILKSIQAGVASIFSLLVFIMFLLSPMWADVMINWCGTASFDPSCNLDPQSFAILASFIFGLLSVYSTYKMSSVLKISSEAIRAYRQKQSPTKENS</sequence>
<organism evidence="2 3">
    <name type="scientific">Pseudomonas chlororaphis</name>
    <dbReference type="NCBI Taxonomy" id="587753"/>
    <lineage>
        <taxon>Bacteria</taxon>
        <taxon>Pseudomonadati</taxon>
        <taxon>Pseudomonadota</taxon>
        <taxon>Gammaproteobacteria</taxon>
        <taxon>Pseudomonadales</taxon>
        <taxon>Pseudomonadaceae</taxon>
        <taxon>Pseudomonas</taxon>
    </lineage>
</organism>
<feature type="transmembrane region" description="Helical" evidence="1">
    <location>
        <begin position="78"/>
        <end position="99"/>
    </location>
</feature>
<evidence type="ECO:0000313" key="3">
    <source>
        <dbReference type="Proteomes" id="UP000323924"/>
    </source>
</evidence>
<dbReference type="Proteomes" id="UP000323924">
    <property type="component" value="Unassembled WGS sequence"/>
</dbReference>
<proteinExistence type="predicted"/>
<accession>A0AB34C5L5</accession>
<evidence type="ECO:0000256" key="1">
    <source>
        <dbReference type="SAM" id="Phobius"/>
    </source>
</evidence>
<gene>
    <name evidence="2" type="ORF">F2A38_12710</name>
</gene>
<evidence type="ECO:0000313" key="2">
    <source>
        <dbReference type="EMBL" id="KAA5842098.1"/>
    </source>
</evidence>
<feature type="transmembrane region" description="Helical" evidence="1">
    <location>
        <begin position="12"/>
        <end position="31"/>
    </location>
</feature>
<comment type="caution">
    <text evidence="2">The sequence shown here is derived from an EMBL/GenBank/DDBJ whole genome shotgun (WGS) entry which is preliminary data.</text>
</comment>
<keyword evidence="1" id="KW-1133">Transmembrane helix</keyword>